<dbReference type="RefSeq" id="WP_202082132.1">
    <property type="nucleotide sequence ID" value="NZ_JAERTZ010000004.1"/>
</dbReference>
<keyword evidence="3" id="KW-1185">Reference proteome</keyword>
<dbReference type="Pfam" id="PF03372">
    <property type="entry name" value="Exo_endo_phos"/>
    <property type="match status" value="1"/>
</dbReference>
<keyword evidence="2" id="KW-0540">Nuclease</keyword>
<name>A0ABS1QPF6_9GAMM</name>
<accession>A0ABS1QPF6</accession>
<proteinExistence type="predicted"/>
<evidence type="ECO:0000259" key="1">
    <source>
        <dbReference type="Pfam" id="PF03372"/>
    </source>
</evidence>
<dbReference type="SUPFAM" id="SSF56219">
    <property type="entry name" value="DNase I-like"/>
    <property type="match status" value="1"/>
</dbReference>
<feature type="domain" description="Endonuclease/exonuclease/phosphatase" evidence="1">
    <location>
        <begin position="11"/>
        <end position="364"/>
    </location>
</feature>
<reference evidence="3" key="1">
    <citation type="submission" date="2021-01" db="EMBL/GenBank/DDBJ databases">
        <title>Genome public.</title>
        <authorList>
            <person name="Liu C."/>
            <person name="Sun Q."/>
        </authorList>
    </citation>
    <scope>NUCLEOTIDE SEQUENCE [LARGE SCALE GENOMIC DNA]</scope>
    <source>
        <strain evidence="3">CGMCC 1.18722</strain>
    </source>
</reference>
<keyword evidence="2" id="KW-0378">Hydrolase</keyword>
<dbReference type="GO" id="GO:0004519">
    <property type="term" value="F:endonuclease activity"/>
    <property type="evidence" value="ECO:0007669"/>
    <property type="project" value="UniProtKB-KW"/>
</dbReference>
<gene>
    <name evidence="2" type="ORF">JKV55_02325</name>
</gene>
<dbReference type="InterPro" id="IPR036691">
    <property type="entry name" value="Endo/exonu/phosph_ase_sf"/>
</dbReference>
<evidence type="ECO:0000313" key="2">
    <source>
        <dbReference type="EMBL" id="MBL1376169.1"/>
    </source>
</evidence>
<dbReference type="EMBL" id="JAERTZ010000004">
    <property type="protein sequence ID" value="MBL1376169.1"/>
    <property type="molecule type" value="Genomic_DNA"/>
</dbReference>
<comment type="caution">
    <text evidence="2">The sequence shown here is derived from an EMBL/GenBank/DDBJ whole genome shotgun (WGS) entry which is preliminary data.</text>
</comment>
<keyword evidence="2" id="KW-0255">Endonuclease</keyword>
<dbReference type="Proteomes" id="UP000638570">
    <property type="component" value="Unassembled WGS sequence"/>
</dbReference>
<dbReference type="InterPro" id="IPR005135">
    <property type="entry name" value="Endo/exonuclease/phosphatase"/>
</dbReference>
<dbReference type="Gene3D" id="3.60.10.10">
    <property type="entry name" value="Endonuclease/exonuclease/phosphatase"/>
    <property type="match status" value="1"/>
</dbReference>
<protein>
    <submittedName>
        <fullName evidence="2">Endonuclease/exonuclease/phosphatase family protein</fullName>
    </submittedName>
</protein>
<sequence>MTPSAKIRIASFNVALDRRQPGQLAAEIAGEGSTQLRNIALILQRLRPDVVLLNEFDHEGEGRDDGHLRLFCERYLAAGEHGIDYPYSYLVPTNTGLLAPVSLSGDGEPRLPEDGLGFGTFHGQYGFALLSRYPLLVEQARSFRRFLWRDMPHARLPRTEAGPYYSPEVLEVLPLSSKNHLDLPVRLPHGRVLHLLACHPAPPIDEGPERRNSCRNHDELRLWHDYIRPGYGDYLVDDAGRRGGLPGGADFVILGDLNADPQDGDGFRGGIQALLADPALNRRVALGRLRPGSRGGFALKGMGERRGSPRYWTHSQGLRLDYVLPGRRLRALASGVYWLAPTHPQANLFWNTGGWPERGASSDHRLVWVDLAV</sequence>
<organism evidence="2 3">
    <name type="scientific">Zobellella iuensis</name>
    <dbReference type="NCBI Taxonomy" id="2803811"/>
    <lineage>
        <taxon>Bacteria</taxon>
        <taxon>Pseudomonadati</taxon>
        <taxon>Pseudomonadota</taxon>
        <taxon>Gammaproteobacteria</taxon>
        <taxon>Aeromonadales</taxon>
        <taxon>Aeromonadaceae</taxon>
        <taxon>Zobellella</taxon>
    </lineage>
</organism>
<evidence type="ECO:0000313" key="3">
    <source>
        <dbReference type="Proteomes" id="UP000638570"/>
    </source>
</evidence>